<protein>
    <submittedName>
        <fullName evidence="2">Uncharacterized protein</fullName>
    </submittedName>
</protein>
<organism evidence="2">
    <name type="scientific">marine sediment metagenome</name>
    <dbReference type="NCBI Taxonomy" id="412755"/>
    <lineage>
        <taxon>unclassified sequences</taxon>
        <taxon>metagenomes</taxon>
        <taxon>ecological metagenomes</taxon>
    </lineage>
</organism>
<feature type="non-terminal residue" evidence="2">
    <location>
        <position position="1"/>
    </location>
</feature>
<dbReference type="EMBL" id="LAZR01010325">
    <property type="protein sequence ID" value="KKM67577.1"/>
    <property type="molecule type" value="Genomic_DNA"/>
</dbReference>
<gene>
    <name evidence="2" type="ORF">LCGC14_1469780</name>
</gene>
<dbReference type="AlphaFoldDB" id="A0A0F9MEI9"/>
<reference evidence="2" key="1">
    <citation type="journal article" date="2015" name="Nature">
        <title>Complex archaea that bridge the gap between prokaryotes and eukaryotes.</title>
        <authorList>
            <person name="Spang A."/>
            <person name="Saw J.H."/>
            <person name="Jorgensen S.L."/>
            <person name="Zaremba-Niedzwiedzka K."/>
            <person name="Martijn J."/>
            <person name="Lind A.E."/>
            <person name="van Eijk R."/>
            <person name="Schleper C."/>
            <person name="Guy L."/>
            <person name="Ettema T.J."/>
        </authorList>
    </citation>
    <scope>NUCLEOTIDE SEQUENCE</scope>
</reference>
<name>A0A0F9MEI9_9ZZZZ</name>
<evidence type="ECO:0000256" key="1">
    <source>
        <dbReference type="SAM" id="MobiDB-lite"/>
    </source>
</evidence>
<sequence length="45" mass="4682">SPTQLGETKPKGDGPIEDSGGGSPDKDFQNEEPDAVEQQALGNIK</sequence>
<proteinExistence type="predicted"/>
<comment type="caution">
    <text evidence="2">The sequence shown here is derived from an EMBL/GenBank/DDBJ whole genome shotgun (WGS) entry which is preliminary data.</text>
</comment>
<feature type="region of interest" description="Disordered" evidence="1">
    <location>
        <begin position="1"/>
        <end position="45"/>
    </location>
</feature>
<evidence type="ECO:0000313" key="2">
    <source>
        <dbReference type="EMBL" id="KKM67577.1"/>
    </source>
</evidence>
<accession>A0A0F9MEI9</accession>